<evidence type="ECO:0000313" key="1">
    <source>
        <dbReference type="EMBL" id="KKS44715.1"/>
    </source>
</evidence>
<evidence type="ECO:0000313" key="2">
    <source>
        <dbReference type="Proteomes" id="UP000033986"/>
    </source>
</evidence>
<comment type="caution">
    <text evidence="1">The sequence shown here is derived from an EMBL/GenBank/DDBJ whole genome shotgun (WGS) entry which is preliminary data.</text>
</comment>
<proteinExistence type="predicted"/>
<dbReference type="EMBL" id="LCDB01000004">
    <property type="protein sequence ID" value="KKS44715.1"/>
    <property type="molecule type" value="Genomic_DNA"/>
</dbReference>
<name>A0A0G0Z7P6_9BACT</name>
<dbReference type="Proteomes" id="UP000033986">
    <property type="component" value="Unassembled WGS sequence"/>
</dbReference>
<reference evidence="1 2" key="1">
    <citation type="journal article" date="2015" name="Nature">
        <title>rRNA introns, odd ribosomes, and small enigmatic genomes across a large radiation of phyla.</title>
        <authorList>
            <person name="Brown C.T."/>
            <person name="Hug L.A."/>
            <person name="Thomas B.C."/>
            <person name="Sharon I."/>
            <person name="Castelle C.J."/>
            <person name="Singh A."/>
            <person name="Wilkins M.J."/>
            <person name="Williams K.H."/>
            <person name="Banfield J.F."/>
        </authorList>
    </citation>
    <scope>NUCLEOTIDE SEQUENCE [LARGE SCALE GENOMIC DNA]</scope>
</reference>
<protein>
    <submittedName>
        <fullName evidence="1">Uncharacterized protein</fullName>
    </submittedName>
</protein>
<accession>A0A0G0Z7P6</accession>
<sequence length="275" mass="30194">MKMTKKYLTIAFVISAGVAFGVFSFAPASKTFYIRNEANFLASAIESQSINPADNKIGDLSNNIIPKIKTPKNLTSEFVESLVGDIISKNAKVSNVREESPSEEQALLMPDPEAIAKEFIQSGINQAHKNIVANTEPNLKLSAYNDKESIASYLAEIQAIINNNLKDSGAALLNILVEAEKNDGRGIERLVPIITSYEIAANQIEGKLVPSSLENLMANEVRLLRVTANVLRALINTEADPLGTITAAKQFGLIMKDWQKLQERFDVFIKNLNKT</sequence>
<gene>
    <name evidence="1" type="ORF">UV07_C0004G0024</name>
</gene>
<organism evidence="1 2">
    <name type="scientific">Candidatus Azambacteria bacterium GW2011_GWB1_42_17</name>
    <dbReference type="NCBI Taxonomy" id="1618615"/>
    <lineage>
        <taxon>Bacteria</taxon>
        <taxon>Candidatus Azamiibacteriota</taxon>
    </lineage>
</organism>
<dbReference type="AlphaFoldDB" id="A0A0G0Z7P6"/>